<organism evidence="5 6">
    <name type="scientific">Hyphomicrobium facile</name>
    <dbReference type="NCBI Taxonomy" id="51670"/>
    <lineage>
        <taxon>Bacteria</taxon>
        <taxon>Pseudomonadati</taxon>
        <taxon>Pseudomonadota</taxon>
        <taxon>Alphaproteobacteria</taxon>
        <taxon>Hyphomicrobiales</taxon>
        <taxon>Hyphomicrobiaceae</taxon>
        <taxon>Hyphomicrobium</taxon>
    </lineage>
</organism>
<feature type="domain" description="FAD-binding" evidence="4">
    <location>
        <begin position="2"/>
        <end position="98"/>
    </location>
</feature>
<dbReference type="Pfam" id="PF01494">
    <property type="entry name" value="FAD_binding_3"/>
    <property type="match status" value="1"/>
</dbReference>
<dbReference type="STRING" id="51670.SAMN04488557_2810"/>
<keyword evidence="6" id="KW-1185">Reference proteome</keyword>
<comment type="cofactor">
    <cofactor evidence="1">
        <name>FAD</name>
        <dbReference type="ChEBI" id="CHEBI:57692"/>
    </cofactor>
</comment>
<evidence type="ECO:0000256" key="1">
    <source>
        <dbReference type="ARBA" id="ARBA00001974"/>
    </source>
</evidence>
<keyword evidence="2" id="KW-0285">Flavoprotein</keyword>
<evidence type="ECO:0000256" key="2">
    <source>
        <dbReference type="ARBA" id="ARBA00022630"/>
    </source>
</evidence>
<protein>
    <submittedName>
        <fullName evidence="5">FAD binding domain-containing protein</fullName>
    </submittedName>
</protein>
<dbReference type="OrthoDB" id="9791689at2"/>
<gene>
    <name evidence="5" type="ORF">SAMN04488557_2810</name>
</gene>
<dbReference type="GO" id="GO:0016709">
    <property type="term" value="F:oxidoreductase activity, acting on paired donors, with incorporation or reduction of molecular oxygen, NAD(P)H as one donor, and incorporation of one atom of oxygen"/>
    <property type="evidence" value="ECO:0007669"/>
    <property type="project" value="UniProtKB-ARBA"/>
</dbReference>
<dbReference type="Gene3D" id="3.50.50.60">
    <property type="entry name" value="FAD/NAD(P)-binding domain"/>
    <property type="match status" value="1"/>
</dbReference>
<dbReference type="EMBL" id="FPCH01000003">
    <property type="protein sequence ID" value="SFV36827.1"/>
    <property type="molecule type" value="Genomic_DNA"/>
</dbReference>
<evidence type="ECO:0000313" key="5">
    <source>
        <dbReference type="EMBL" id="SFV36827.1"/>
    </source>
</evidence>
<dbReference type="GO" id="GO:0071949">
    <property type="term" value="F:FAD binding"/>
    <property type="evidence" value="ECO:0007669"/>
    <property type="project" value="InterPro"/>
</dbReference>
<dbReference type="PANTHER" id="PTHR43004">
    <property type="entry name" value="TRK SYSTEM POTASSIUM UPTAKE PROTEIN"/>
    <property type="match status" value="1"/>
</dbReference>
<name>A0A1I7NQ63_9HYPH</name>
<keyword evidence="3" id="KW-0274">FAD</keyword>
<dbReference type="InterPro" id="IPR036188">
    <property type="entry name" value="FAD/NAD-bd_sf"/>
</dbReference>
<dbReference type="Gene3D" id="3.40.30.120">
    <property type="match status" value="1"/>
</dbReference>
<sequence length="250" mass="27121">MRRVTGIDVTVTALRLATTWTDRANQATAYRHGRVLLAGDAAHIHSPLGGQGLNLGVGDAMNLGWKLAATIRGDAPAGLLDSYFIERHLEGARILDWSRAQVALMRPTRSTRALETIIRDLMDTRDGATYFAEKMWGVSMRYDLGDAHPLVGRSSPDFELAGGTSTGSLLRDGKGLLLDFDPGAPRQALGRRWDGRINYISGRAENTFGLSAIFVRPDGFVAWASEGVDDDEGLAQAASRWLGDPATLDR</sequence>
<dbReference type="SUPFAM" id="SSF51905">
    <property type="entry name" value="FAD/NAD(P)-binding domain"/>
    <property type="match status" value="1"/>
</dbReference>
<evidence type="ECO:0000256" key="3">
    <source>
        <dbReference type="ARBA" id="ARBA00022827"/>
    </source>
</evidence>
<dbReference type="PRINTS" id="PR00420">
    <property type="entry name" value="RNGMNOXGNASE"/>
</dbReference>
<evidence type="ECO:0000313" key="6">
    <source>
        <dbReference type="Proteomes" id="UP000199423"/>
    </source>
</evidence>
<dbReference type="InterPro" id="IPR050641">
    <property type="entry name" value="RIFMO-like"/>
</dbReference>
<dbReference type="InterPro" id="IPR002938">
    <property type="entry name" value="FAD-bd"/>
</dbReference>
<accession>A0A1I7NQ63</accession>
<dbReference type="Pfam" id="PF21274">
    <property type="entry name" value="Rng_hyd_C"/>
    <property type="match status" value="1"/>
</dbReference>
<dbReference type="AlphaFoldDB" id="A0A1I7NQ63"/>
<dbReference type="PANTHER" id="PTHR43004:SF19">
    <property type="entry name" value="BINDING MONOOXYGENASE, PUTATIVE (JCVI)-RELATED"/>
    <property type="match status" value="1"/>
</dbReference>
<proteinExistence type="predicted"/>
<reference evidence="6" key="1">
    <citation type="submission" date="2016-10" db="EMBL/GenBank/DDBJ databases">
        <authorList>
            <person name="Varghese N."/>
            <person name="Submissions S."/>
        </authorList>
    </citation>
    <scope>NUCLEOTIDE SEQUENCE [LARGE SCALE GENOMIC DNA]</scope>
    <source>
        <strain evidence="6">DSM 1565</strain>
    </source>
</reference>
<dbReference type="Proteomes" id="UP000199423">
    <property type="component" value="Unassembled WGS sequence"/>
</dbReference>
<evidence type="ECO:0000259" key="4">
    <source>
        <dbReference type="Pfam" id="PF01494"/>
    </source>
</evidence>